<dbReference type="InterPro" id="IPR036249">
    <property type="entry name" value="Thioredoxin-like_sf"/>
</dbReference>
<dbReference type="KEGG" id="pgri:PgNI_08312"/>
<dbReference type="SUPFAM" id="SSF52833">
    <property type="entry name" value="Thioredoxin-like"/>
    <property type="match status" value="1"/>
</dbReference>
<evidence type="ECO:0000313" key="2">
    <source>
        <dbReference type="Proteomes" id="UP000515153"/>
    </source>
</evidence>
<dbReference type="PANTHER" id="PTHR13887">
    <property type="entry name" value="GLUTATHIONE S-TRANSFERASE KAPPA"/>
    <property type="match status" value="1"/>
</dbReference>
<accession>A0A6P8AVS3</accession>
<sequence>MAPYESLISFTLDFTCPWTYLGKQRLEKALSQYQQEHPPSPDSAVNFTLTFLPYQLQPAFPADEERDRRRWLSELHHGGSDEATAAFAEKMAALGAEDGIAFKSLSMGVVANTLEAHRVLHCLQELQKSAQDGGAIEPARFVDSVYESYFESGCSPSSRETLMVACKTAGVSGETAAGIVDGDEGLAEVKMLMREQKMNGVDSVPYVVFEGRKRDFTLVGARSVEEYGKTLANIAKESL</sequence>
<name>A0A6P8AVS3_PYRGI</name>
<dbReference type="Gene3D" id="3.40.30.10">
    <property type="entry name" value="Glutaredoxin"/>
    <property type="match status" value="1"/>
</dbReference>
<protein>
    <recommendedName>
        <fullName evidence="1">DSBA-like thioredoxin domain-containing protein</fullName>
    </recommendedName>
</protein>
<feature type="domain" description="DSBA-like thioredoxin" evidence="1">
    <location>
        <begin position="8"/>
        <end position="230"/>
    </location>
</feature>
<dbReference type="InterPro" id="IPR001853">
    <property type="entry name" value="DSBA-like_thioredoxin_dom"/>
</dbReference>
<reference evidence="2 3" key="1">
    <citation type="journal article" date="2019" name="Mol. Biol. Evol.">
        <title>Blast fungal genomes show frequent chromosomal changes, gene gains and losses, and effector gene turnover.</title>
        <authorList>
            <person name="Gomez Luciano L.B."/>
            <person name="Jason Tsai I."/>
            <person name="Chuma I."/>
            <person name="Tosa Y."/>
            <person name="Chen Y.H."/>
            <person name="Li J.Y."/>
            <person name="Li M.Y."/>
            <person name="Jade Lu M.Y."/>
            <person name="Nakayashiki H."/>
            <person name="Li W.H."/>
        </authorList>
    </citation>
    <scope>NUCLEOTIDE SEQUENCE [LARGE SCALE GENOMIC DNA]</scope>
    <source>
        <strain evidence="2 3">NI907</strain>
    </source>
</reference>
<dbReference type="GeneID" id="41963219"/>
<organism evidence="2 3">
    <name type="scientific">Pyricularia grisea</name>
    <name type="common">Crabgrass-specific blast fungus</name>
    <name type="synonym">Magnaporthe grisea</name>
    <dbReference type="NCBI Taxonomy" id="148305"/>
    <lineage>
        <taxon>Eukaryota</taxon>
        <taxon>Fungi</taxon>
        <taxon>Dikarya</taxon>
        <taxon>Ascomycota</taxon>
        <taxon>Pezizomycotina</taxon>
        <taxon>Sordariomycetes</taxon>
        <taxon>Sordariomycetidae</taxon>
        <taxon>Magnaporthales</taxon>
        <taxon>Pyriculariaceae</taxon>
        <taxon>Pyricularia</taxon>
    </lineage>
</organism>
<gene>
    <name evidence="3" type="ORF">PgNI_08312</name>
</gene>
<dbReference type="Proteomes" id="UP000515153">
    <property type="component" value="Chromosome V"/>
</dbReference>
<reference evidence="3" key="3">
    <citation type="submission" date="2025-08" db="UniProtKB">
        <authorList>
            <consortium name="RefSeq"/>
        </authorList>
    </citation>
    <scope>IDENTIFICATION</scope>
    <source>
        <strain evidence="3">NI907</strain>
    </source>
</reference>
<evidence type="ECO:0000313" key="3">
    <source>
        <dbReference type="RefSeq" id="XP_030979023.1"/>
    </source>
</evidence>
<dbReference type="GO" id="GO:0016491">
    <property type="term" value="F:oxidoreductase activity"/>
    <property type="evidence" value="ECO:0007669"/>
    <property type="project" value="InterPro"/>
</dbReference>
<evidence type="ECO:0000259" key="1">
    <source>
        <dbReference type="Pfam" id="PF01323"/>
    </source>
</evidence>
<dbReference type="Pfam" id="PF01323">
    <property type="entry name" value="DSBA"/>
    <property type="match status" value="1"/>
</dbReference>
<dbReference type="RefSeq" id="XP_030979023.1">
    <property type="nucleotide sequence ID" value="XM_031128310.1"/>
</dbReference>
<keyword evidence="2" id="KW-1185">Reference proteome</keyword>
<proteinExistence type="predicted"/>
<dbReference type="OrthoDB" id="1930760at2759"/>
<dbReference type="AlphaFoldDB" id="A0A6P8AVS3"/>
<reference evidence="3" key="2">
    <citation type="submission" date="2019-10" db="EMBL/GenBank/DDBJ databases">
        <authorList>
            <consortium name="NCBI Genome Project"/>
        </authorList>
    </citation>
    <scope>NUCLEOTIDE SEQUENCE</scope>
    <source>
        <strain evidence="3">NI907</strain>
    </source>
</reference>
<dbReference type="PANTHER" id="PTHR13887:SF52">
    <property type="entry name" value="DSBA-LIKE THIOREDOXIN DOMAIN-CONTAINING PROTEIN"/>
    <property type="match status" value="1"/>
</dbReference>